<gene>
    <name evidence="1" type="ORF">E0L31_08475</name>
</gene>
<comment type="caution">
    <text evidence="1">The sequence shown here is derived from an EMBL/GenBank/DDBJ whole genome shotgun (WGS) entry which is preliminary data.</text>
</comment>
<dbReference type="NCBIfam" id="NF033153">
    <property type="entry name" value="phage_ICD_like"/>
    <property type="match status" value="1"/>
</dbReference>
<name>A0A9X8YQR9_SERMA</name>
<dbReference type="EMBL" id="SPSG01001060">
    <property type="protein sequence ID" value="TFV17523.1"/>
    <property type="molecule type" value="Genomic_DNA"/>
</dbReference>
<dbReference type="InterPro" id="IPR018880">
    <property type="entry name" value="Phage_P4_Ash"/>
</dbReference>
<reference evidence="1" key="1">
    <citation type="submission" date="2019-03" db="EMBL/GenBank/DDBJ databases">
        <title>Serratia marcescens strain N2 draft genome.</title>
        <authorList>
            <person name="Yassin A."/>
            <person name="El-Kenawy N."/>
            <person name="Youssef N.H."/>
        </authorList>
    </citation>
    <scope>NUCLEOTIDE SEQUENCE [LARGE SCALE GENOMIC DNA]</scope>
    <source>
        <strain evidence="1">N2</strain>
    </source>
</reference>
<sequence length="213" mass="23588">MHMKQPNCSLIQPKIKLLPCAGKNIQHKSLTTVYGLAYRLTVAPHWVIGCRNPCNSKAIIDAPSVFFIIENNVLAHRFTVWGSSASLGVIAGLYGQHTVLSMVAQAGQPQGWPVSFEAGIATPVWATTINECRNSGGSKYCYSKEIIIMMTTPTQSYPQYTWLFLAVRRSDVTERPHRETITAQSEREARGLLARDFVLSFAGRLPAREVTHG</sequence>
<organism evidence="1">
    <name type="scientific">Serratia marcescens</name>
    <dbReference type="NCBI Taxonomy" id="615"/>
    <lineage>
        <taxon>Bacteria</taxon>
        <taxon>Pseudomonadati</taxon>
        <taxon>Pseudomonadota</taxon>
        <taxon>Gammaproteobacteria</taxon>
        <taxon>Enterobacterales</taxon>
        <taxon>Yersiniaceae</taxon>
        <taxon>Serratia</taxon>
    </lineage>
</organism>
<protein>
    <submittedName>
        <fullName evidence="1">Host cell division inhibitor Icd-like protein</fullName>
    </submittedName>
</protein>
<accession>A0A9X8YQR9</accession>
<evidence type="ECO:0000313" key="1">
    <source>
        <dbReference type="EMBL" id="TFV17523.1"/>
    </source>
</evidence>
<dbReference type="AlphaFoldDB" id="A0A9X8YQR9"/>
<proteinExistence type="predicted"/>
<dbReference type="Pfam" id="PF10554">
    <property type="entry name" value="Phage_ASH"/>
    <property type="match status" value="1"/>
</dbReference>